<reference evidence="5 6" key="1">
    <citation type="submission" date="2019-12" db="EMBL/GenBank/DDBJ databases">
        <title>Comparative genomics gives insights into the taxonomy of the Azoarcus-Aromatoleum group and reveals separate origins of nif in the plant-associated Azoarcus and non-plant-associated Aromatoleum sub-groups.</title>
        <authorList>
            <person name="Lafos M."/>
            <person name="Maluk M."/>
            <person name="Batista M."/>
            <person name="Junghare M."/>
            <person name="Carmona M."/>
            <person name="Faoro H."/>
            <person name="Cruz L.M."/>
            <person name="Battistoni F."/>
            <person name="De Souza E."/>
            <person name="Pedrosa F."/>
            <person name="Chen W.-M."/>
            <person name="Poole P.S."/>
            <person name="Dixon R.A."/>
            <person name="James E.K."/>
        </authorList>
    </citation>
    <scope>NUCLEOTIDE SEQUENCE [LARGE SCALE GENOMIC DNA]</scope>
    <source>
        <strain evidence="5 6">22Lin</strain>
    </source>
</reference>
<evidence type="ECO:0000313" key="6">
    <source>
        <dbReference type="Proteomes" id="UP000648984"/>
    </source>
</evidence>
<dbReference type="InterPro" id="IPR019887">
    <property type="entry name" value="Tscrpt_reg_AsnC/Lrp_C"/>
</dbReference>
<dbReference type="Pfam" id="PF13412">
    <property type="entry name" value="HTH_24"/>
    <property type="match status" value="1"/>
</dbReference>
<dbReference type="SMART" id="SM00344">
    <property type="entry name" value="HTH_ASNC"/>
    <property type="match status" value="1"/>
</dbReference>
<dbReference type="Pfam" id="PF01037">
    <property type="entry name" value="AsnC_trans_reg"/>
    <property type="match status" value="1"/>
</dbReference>
<evidence type="ECO:0000256" key="3">
    <source>
        <dbReference type="ARBA" id="ARBA00023163"/>
    </source>
</evidence>
<dbReference type="CDD" id="cd00090">
    <property type="entry name" value="HTH_ARSR"/>
    <property type="match status" value="1"/>
</dbReference>
<dbReference type="InterPro" id="IPR036388">
    <property type="entry name" value="WH-like_DNA-bd_sf"/>
</dbReference>
<dbReference type="PRINTS" id="PR00033">
    <property type="entry name" value="HTHASNC"/>
</dbReference>
<organism evidence="5 6">
    <name type="scientific">Aromatoleum diolicum</name>
    <dbReference type="NCBI Taxonomy" id="75796"/>
    <lineage>
        <taxon>Bacteria</taxon>
        <taxon>Pseudomonadati</taxon>
        <taxon>Pseudomonadota</taxon>
        <taxon>Betaproteobacteria</taxon>
        <taxon>Rhodocyclales</taxon>
        <taxon>Rhodocyclaceae</taxon>
        <taxon>Aromatoleum</taxon>
    </lineage>
</organism>
<keyword evidence="1" id="KW-0805">Transcription regulation</keyword>
<protein>
    <submittedName>
        <fullName evidence="5">Winged helix-turn-helix transcriptional regulator</fullName>
    </submittedName>
</protein>
<dbReference type="InterPro" id="IPR011991">
    <property type="entry name" value="ArsR-like_HTH"/>
</dbReference>
<dbReference type="PANTHER" id="PTHR30154:SF34">
    <property type="entry name" value="TRANSCRIPTIONAL REGULATOR AZLB"/>
    <property type="match status" value="1"/>
</dbReference>
<feature type="domain" description="HTH asnC-type" evidence="4">
    <location>
        <begin position="6"/>
        <end position="67"/>
    </location>
</feature>
<comment type="caution">
    <text evidence="5">The sequence shown here is derived from an EMBL/GenBank/DDBJ whole genome shotgun (WGS) entry which is preliminary data.</text>
</comment>
<evidence type="ECO:0000256" key="1">
    <source>
        <dbReference type="ARBA" id="ARBA00023015"/>
    </source>
</evidence>
<name>A0ABX1QC85_9RHOO</name>
<dbReference type="SUPFAM" id="SSF46785">
    <property type="entry name" value="Winged helix' DNA-binding domain"/>
    <property type="match status" value="1"/>
</dbReference>
<dbReference type="InterPro" id="IPR036390">
    <property type="entry name" value="WH_DNA-bd_sf"/>
</dbReference>
<dbReference type="PANTHER" id="PTHR30154">
    <property type="entry name" value="LEUCINE-RESPONSIVE REGULATORY PROTEIN"/>
    <property type="match status" value="1"/>
</dbReference>
<dbReference type="InterPro" id="IPR019888">
    <property type="entry name" value="Tscrpt_reg_AsnC-like"/>
</dbReference>
<dbReference type="RefSeq" id="WP_169260737.1">
    <property type="nucleotide sequence ID" value="NZ_WTVQ01000019.1"/>
</dbReference>
<dbReference type="Proteomes" id="UP000648984">
    <property type="component" value="Unassembled WGS sequence"/>
</dbReference>
<dbReference type="InterPro" id="IPR000485">
    <property type="entry name" value="AsnC-type_HTH_dom"/>
</dbReference>
<evidence type="ECO:0000313" key="5">
    <source>
        <dbReference type="EMBL" id="NMG75583.1"/>
    </source>
</evidence>
<dbReference type="Gene3D" id="1.10.10.10">
    <property type="entry name" value="Winged helix-like DNA-binding domain superfamily/Winged helix DNA-binding domain"/>
    <property type="match status" value="1"/>
</dbReference>
<accession>A0ABX1QC85</accession>
<gene>
    <name evidence="5" type="ORF">GPA25_12520</name>
</gene>
<keyword evidence="3" id="KW-0804">Transcription</keyword>
<keyword evidence="6" id="KW-1185">Reference proteome</keyword>
<dbReference type="Gene3D" id="3.30.70.920">
    <property type="match status" value="1"/>
</dbReference>
<dbReference type="PROSITE" id="PS50956">
    <property type="entry name" value="HTH_ASNC_2"/>
    <property type="match status" value="1"/>
</dbReference>
<dbReference type="InterPro" id="IPR011008">
    <property type="entry name" value="Dimeric_a/b-barrel"/>
</dbReference>
<dbReference type="EMBL" id="WTVQ01000019">
    <property type="protein sequence ID" value="NMG75583.1"/>
    <property type="molecule type" value="Genomic_DNA"/>
</dbReference>
<dbReference type="SUPFAM" id="SSF54909">
    <property type="entry name" value="Dimeric alpha+beta barrel"/>
    <property type="match status" value="1"/>
</dbReference>
<evidence type="ECO:0000259" key="4">
    <source>
        <dbReference type="PROSITE" id="PS50956"/>
    </source>
</evidence>
<proteinExistence type="predicted"/>
<keyword evidence="2" id="KW-0238">DNA-binding</keyword>
<sequence length="173" mass="18881">MHQIVIDKFDLQILAALQRRGNATNSALSEEVHLSSSQISRRVNRLEQSGIISGYAALLDPAAIGLGVSAFAQVILERHGETSSDAFERAVAALPDVVECFSVSGDADYVLRIVAPDLAAFSELMMKRILRLPGLAHIKTNIALKRVKHTNVLPLEHVSRASQPLQRVQYSDS</sequence>
<evidence type="ECO:0000256" key="2">
    <source>
        <dbReference type="ARBA" id="ARBA00023125"/>
    </source>
</evidence>